<comment type="caution">
    <text evidence="1">The sequence shown here is derived from an EMBL/GenBank/DDBJ whole genome shotgun (WGS) entry which is preliminary data.</text>
</comment>
<keyword evidence="2" id="KW-1185">Reference proteome</keyword>
<organism evidence="1 2">
    <name type="scientific">Irpex rosettiformis</name>
    <dbReference type="NCBI Taxonomy" id="378272"/>
    <lineage>
        <taxon>Eukaryota</taxon>
        <taxon>Fungi</taxon>
        <taxon>Dikarya</taxon>
        <taxon>Basidiomycota</taxon>
        <taxon>Agaricomycotina</taxon>
        <taxon>Agaricomycetes</taxon>
        <taxon>Polyporales</taxon>
        <taxon>Irpicaceae</taxon>
        <taxon>Irpex</taxon>
    </lineage>
</organism>
<proteinExistence type="predicted"/>
<reference evidence="1" key="1">
    <citation type="journal article" date="2021" name="Environ. Microbiol.">
        <title>Gene family expansions and transcriptome signatures uncover fungal adaptations to wood decay.</title>
        <authorList>
            <person name="Hage H."/>
            <person name="Miyauchi S."/>
            <person name="Viragh M."/>
            <person name="Drula E."/>
            <person name="Min B."/>
            <person name="Chaduli D."/>
            <person name="Navarro D."/>
            <person name="Favel A."/>
            <person name="Norest M."/>
            <person name="Lesage-Meessen L."/>
            <person name="Balint B."/>
            <person name="Merenyi Z."/>
            <person name="de Eugenio L."/>
            <person name="Morin E."/>
            <person name="Martinez A.T."/>
            <person name="Baldrian P."/>
            <person name="Stursova M."/>
            <person name="Martinez M.J."/>
            <person name="Novotny C."/>
            <person name="Magnuson J.K."/>
            <person name="Spatafora J.W."/>
            <person name="Maurice S."/>
            <person name="Pangilinan J."/>
            <person name="Andreopoulos W."/>
            <person name="LaButti K."/>
            <person name="Hundley H."/>
            <person name="Na H."/>
            <person name="Kuo A."/>
            <person name="Barry K."/>
            <person name="Lipzen A."/>
            <person name="Henrissat B."/>
            <person name="Riley R."/>
            <person name="Ahrendt S."/>
            <person name="Nagy L.G."/>
            <person name="Grigoriev I.V."/>
            <person name="Martin F."/>
            <person name="Rosso M.N."/>
        </authorList>
    </citation>
    <scope>NUCLEOTIDE SEQUENCE</scope>
    <source>
        <strain evidence="1">CBS 384.51</strain>
    </source>
</reference>
<dbReference type="EMBL" id="MU274911">
    <property type="protein sequence ID" value="KAI0089140.1"/>
    <property type="molecule type" value="Genomic_DNA"/>
</dbReference>
<dbReference type="Proteomes" id="UP001055072">
    <property type="component" value="Unassembled WGS sequence"/>
</dbReference>
<accession>A0ACB8U5A3</accession>
<protein>
    <submittedName>
        <fullName evidence="1">Beta-lactamase-like protein</fullName>
    </submittedName>
</protein>
<evidence type="ECO:0000313" key="2">
    <source>
        <dbReference type="Proteomes" id="UP001055072"/>
    </source>
</evidence>
<evidence type="ECO:0000313" key="1">
    <source>
        <dbReference type="EMBL" id="KAI0089140.1"/>
    </source>
</evidence>
<name>A0ACB8U5A3_9APHY</name>
<sequence>MITFTPLSGAARSSRTTPLAYLLQVDDVKILLDCGSPDWCPETKEEDWTEGKDVTYEWEEYCKVLRENAPSIDLVLLSHGDLAHSGLYAYAYARWGLTAPAYTTLPVQAMARVAATEDVEGVREQEVFNDDPSSSTAHAEEEFPEELPQADSKAEGEEGAGPNEHRMDSDGENKPSTSSSTSMRKKEKRKYVATIQEVHEAFDSITVLRYSQPCHLQGKCQGLTIIPFNAGHTLGGTIWKIRSPTAGTLLYAVDMNHMRERHLDGTVLMRQGSNATVFETLQRPDLLITDAERANVTTARRKDRDAALLDCVSATLSSRNSVLMPCDASSRVLELLVLLDQHWKYSRLRYPICLLSKTAHEMLTFVRSMMEWLGGTISKEDVGAEGQDGGNKGGKGQKRKRDDDNDEEALGAFALRFPFVEIFPNPTALTQRYASGDPKLILAIPASLSHGASRAVFADFAQQENSVVLLTGRGEEGTLGRQLFEQWNNSQREEYKWDRGKIGNNVMMDGVLHLKMNSKEPLQGSELEEYLAKERAAKEKEAAKKAAEERRQRILEADEADTEDDESDSDTDDDDENEVERALGNDNMDVDESSAQAPSKRRDKTRTGGSGKAAWSSALEDDGVAKQMLSYDIYLKGNVSKATSFFKSADGQAQRFRMFPYVEKKRRVDEYGELLDVEMWLRKGKALEVDGESEEMKEMKKAKAEEELKKIPQEPPSKFVTTVAEVQLACRLLFVDLEGLNDGRAVKTIVAQVNPRKMIVVHAPAAATDHLLESCANIRAMTKDIYAPDQGECVQIGQHTNSFSISLSDELLASLKMSRFEDNEVGLVTGRIASIATSTIPILEPITSSSLKSSSSHSSSSSLQKRGKMLGARPRLSLPQSTLIGELKLTALKTRLAAVGVQAELVGEGVLICGAAAKGRRGAAPETLEDSVAVKKTARGKVELEGPVSDVYYIVRREVYGLHAVVAA</sequence>
<gene>
    <name evidence="1" type="ORF">BDY19DRAFT_944383</name>
</gene>